<feature type="compositionally biased region" description="Low complexity" evidence="1">
    <location>
        <begin position="676"/>
        <end position="685"/>
    </location>
</feature>
<feature type="compositionally biased region" description="Low complexity" evidence="1">
    <location>
        <begin position="1015"/>
        <end position="1031"/>
    </location>
</feature>
<protein>
    <recommendedName>
        <fullName evidence="2">Protein Zds1 C-terminal domain-containing protein</fullName>
    </recommendedName>
</protein>
<name>A0A0D2ACR7_9PEZI</name>
<feature type="compositionally biased region" description="Basic and acidic residues" evidence="1">
    <location>
        <begin position="771"/>
        <end position="782"/>
    </location>
</feature>
<feature type="compositionally biased region" description="Polar residues" evidence="1">
    <location>
        <begin position="544"/>
        <end position="554"/>
    </location>
</feature>
<dbReference type="InterPro" id="IPR013941">
    <property type="entry name" value="ZDS1_C"/>
</dbReference>
<organism evidence="3 4">
    <name type="scientific">Verruconis gallopava</name>
    <dbReference type="NCBI Taxonomy" id="253628"/>
    <lineage>
        <taxon>Eukaryota</taxon>
        <taxon>Fungi</taxon>
        <taxon>Dikarya</taxon>
        <taxon>Ascomycota</taxon>
        <taxon>Pezizomycotina</taxon>
        <taxon>Dothideomycetes</taxon>
        <taxon>Pleosporomycetidae</taxon>
        <taxon>Venturiales</taxon>
        <taxon>Sympoventuriaceae</taxon>
        <taxon>Verruconis</taxon>
    </lineage>
</organism>
<feature type="compositionally biased region" description="Basic and acidic residues" evidence="1">
    <location>
        <begin position="749"/>
        <end position="760"/>
    </location>
</feature>
<dbReference type="AlphaFoldDB" id="A0A0D2ACR7"/>
<evidence type="ECO:0000313" key="4">
    <source>
        <dbReference type="Proteomes" id="UP000053259"/>
    </source>
</evidence>
<feature type="region of interest" description="Disordered" evidence="1">
    <location>
        <begin position="448"/>
        <end position="868"/>
    </location>
</feature>
<feature type="compositionally biased region" description="Polar residues" evidence="1">
    <location>
        <begin position="977"/>
        <end position="986"/>
    </location>
</feature>
<gene>
    <name evidence="3" type="ORF">PV09_04568</name>
</gene>
<dbReference type="InterPro" id="IPR040206">
    <property type="entry name" value="Zds1/2"/>
</dbReference>
<dbReference type="GeneID" id="27312541"/>
<sequence length="1059" mass="116473">MLPVACLPTLRLQLHFRRRQRTTTAIDPSKLEKPPVYLQHTHTYSERRIHTNTYNTYSIIFPLVSISCLAWSERVDACTLFLCMLTSQASQRARDLDRLYQGRQRGHAPQISISDDSHHVTDAIGSMYGANDEDDYASSTSSTLSQHNYEQSQDGRSSRPLSFVPSPLGETITPYSPDSPSRTFNGQSTGTHRVPSHEKNGSAFGYHGPLSPTSPTADYPGGARTGAAINGRATAGAAMSNAAASPSTSPTTSSLNRSPSGASQHFPMTDLDSEAAVAQEFSNLQAIRRMSMGVVDAGADPDLPSFNSGGFHVPALAPAHDADEQDPARMFWVPASVHPELAPKAFESFIQDRVKTIKRSSLSMSSGVSSSLSPSSADGNGSLRRKKSMLSRQVKDGSGYQDGAERLERKRSSLHRDGGGLPSLQELEDLAQDPSSLVRRLSIDGQRTSLEAASDTAEGQQEDMPILPPKPLGQGLKRSTKTTYRRGSQRKGDRLAGRRGMRGSQDGDHGDEPPVPSLPKADEAPQLPAFSGDFGSFDDRLFGSSLQRVQTEPTQPKPRAVENFSRPGRKAQTPPLSQDEFGYDVRPTSPEDRRQNSPSPESHMFPPRSSSARSPPPAVQQMQVPTIVETPPPPQEHGRPYSAPGLQRPERVSSMDSQQPNNRIERPTLNRPASLQQARGQQSQQKTTFDQIGATGNQQPQPAIPSQNTRTDSLSIIPTYETDKKPEKKGKDKKDDGTRKSSWSWLTGGEDKEKDKDSGSKKSKQKMLSKPTERTQHDDTRLDVLQTQIDGNKPRESLVLERAQVQIEQPKTPGKKSSDGKKEKDSGLFSSLFGGSKKKSDKDSSSRSKSSASHRGLSPEPPQRKLQPDVDYNWTRFSILEERAIYRMAHIKLANPRRELYSQVLLSNFMYSYLAKVQQMHPQIQIPQSAAQKKQMQQERKKAEREAAQQGAGGGQQPEEFAQYQRYQEQQARAEGSLSSNSTPPRTGSLIDGARNAHSLHQDPQHQQQANQYSHYGHVNGNSGSYNGSVGQQAYASQPSHYDYSGNHSREAERSATGW</sequence>
<feature type="region of interest" description="Disordered" evidence="1">
    <location>
        <begin position="125"/>
        <end position="216"/>
    </location>
</feature>
<dbReference type="Pfam" id="PF08632">
    <property type="entry name" value="Zds_C"/>
    <property type="match status" value="1"/>
</dbReference>
<dbReference type="SMART" id="SM01327">
    <property type="entry name" value="Zds_C"/>
    <property type="match status" value="1"/>
</dbReference>
<feature type="compositionally biased region" description="Polar residues" evidence="1">
    <location>
        <begin position="173"/>
        <end position="191"/>
    </location>
</feature>
<dbReference type="VEuPathDB" id="FungiDB:PV09_04568"/>
<feature type="region of interest" description="Disordered" evidence="1">
    <location>
        <begin position="238"/>
        <end position="265"/>
    </location>
</feature>
<feature type="compositionally biased region" description="Basic and acidic residues" evidence="1">
    <location>
        <begin position="816"/>
        <end position="826"/>
    </location>
</feature>
<feature type="compositionally biased region" description="Basic residues" evidence="1">
    <location>
        <begin position="478"/>
        <end position="489"/>
    </location>
</feature>
<feature type="compositionally biased region" description="Basic and acidic residues" evidence="1">
    <location>
        <begin position="1048"/>
        <end position="1059"/>
    </location>
</feature>
<dbReference type="GO" id="GO:0010971">
    <property type="term" value="P:positive regulation of G2/M transition of mitotic cell cycle"/>
    <property type="evidence" value="ECO:0007669"/>
    <property type="project" value="TreeGrafter"/>
</dbReference>
<feature type="compositionally biased region" description="Polar residues" evidence="1">
    <location>
        <begin position="686"/>
        <end position="716"/>
    </location>
</feature>
<dbReference type="RefSeq" id="XP_016214134.1">
    <property type="nucleotide sequence ID" value="XM_016357932.1"/>
</dbReference>
<feature type="compositionally biased region" description="Low complexity" evidence="1">
    <location>
        <begin position="847"/>
        <end position="858"/>
    </location>
</feature>
<accession>A0A0D2ACR7</accession>
<evidence type="ECO:0000313" key="3">
    <source>
        <dbReference type="EMBL" id="KIW04265.1"/>
    </source>
</evidence>
<feature type="compositionally biased region" description="Low complexity" evidence="1">
    <location>
        <begin position="957"/>
        <end position="975"/>
    </location>
</feature>
<feature type="region of interest" description="Disordered" evidence="1">
    <location>
        <begin position="1015"/>
        <end position="1059"/>
    </location>
</feature>
<dbReference type="Proteomes" id="UP000053259">
    <property type="component" value="Unassembled WGS sequence"/>
</dbReference>
<dbReference type="GO" id="GO:0005737">
    <property type="term" value="C:cytoplasm"/>
    <property type="evidence" value="ECO:0007669"/>
    <property type="project" value="TreeGrafter"/>
</dbReference>
<feature type="domain" description="Protein Zds1 C-terminal" evidence="2">
    <location>
        <begin position="866"/>
        <end position="918"/>
    </location>
</feature>
<feature type="compositionally biased region" description="Basic and acidic residues" evidence="1">
    <location>
        <begin position="403"/>
        <end position="418"/>
    </location>
</feature>
<feature type="compositionally biased region" description="Polar residues" evidence="1">
    <location>
        <begin position="137"/>
        <end position="155"/>
    </location>
</feature>
<evidence type="ECO:0000259" key="2">
    <source>
        <dbReference type="SMART" id="SM01327"/>
    </source>
</evidence>
<dbReference type="PANTHER" id="PTHR28089:SF1">
    <property type="entry name" value="PROTEIN ZDS1-RELATED"/>
    <property type="match status" value="1"/>
</dbReference>
<feature type="region of interest" description="Disordered" evidence="1">
    <location>
        <begin position="362"/>
        <end position="429"/>
    </location>
</feature>
<feature type="region of interest" description="Disordered" evidence="1">
    <location>
        <begin position="925"/>
        <end position="993"/>
    </location>
</feature>
<feature type="compositionally biased region" description="Low complexity" evidence="1">
    <location>
        <begin position="362"/>
        <end position="376"/>
    </location>
</feature>
<dbReference type="PANTHER" id="PTHR28089">
    <property type="entry name" value="PROTEIN ZDS1-RELATED"/>
    <property type="match status" value="1"/>
</dbReference>
<dbReference type="STRING" id="253628.A0A0D2ACR7"/>
<evidence type="ECO:0000256" key="1">
    <source>
        <dbReference type="SAM" id="MobiDB-lite"/>
    </source>
</evidence>
<reference evidence="3 4" key="1">
    <citation type="submission" date="2015-01" db="EMBL/GenBank/DDBJ databases">
        <title>The Genome Sequence of Ochroconis gallopava CBS43764.</title>
        <authorList>
            <consortium name="The Broad Institute Genomics Platform"/>
            <person name="Cuomo C."/>
            <person name="de Hoog S."/>
            <person name="Gorbushina A."/>
            <person name="Stielow B."/>
            <person name="Teixiera M."/>
            <person name="Abouelleil A."/>
            <person name="Chapman S.B."/>
            <person name="Priest M."/>
            <person name="Young S.K."/>
            <person name="Wortman J."/>
            <person name="Nusbaum C."/>
            <person name="Birren B."/>
        </authorList>
    </citation>
    <scope>NUCLEOTIDE SEQUENCE [LARGE SCALE GENOMIC DNA]</scope>
    <source>
        <strain evidence="3 4">CBS 43764</strain>
    </source>
</reference>
<dbReference type="EMBL" id="KN847541">
    <property type="protein sequence ID" value="KIW04265.1"/>
    <property type="molecule type" value="Genomic_DNA"/>
</dbReference>
<proteinExistence type="predicted"/>
<keyword evidence="4" id="KW-1185">Reference proteome</keyword>
<dbReference type="OrthoDB" id="5589766at2759"/>
<feature type="compositionally biased region" description="Low complexity" evidence="1">
    <location>
        <begin position="238"/>
        <end position="260"/>
    </location>
</feature>
<dbReference type="InParanoid" id="A0A0D2ACR7"/>
<dbReference type="GO" id="GO:0030010">
    <property type="term" value="P:establishment of cell polarity"/>
    <property type="evidence" value="ECO:0007669"/>
    <property type="project" value="TreeGrafter"/>
</dbReference>
<feature type="compositionally biased region" description="Polar residues" evidence="1">
    <location>
        <begin position="925"/>
        <end position="935"/>
    </location>
</feature>
<feature type="compositionally biased region" description="Basic and acidic residues" evidence="1">
    <location>
        <begin position="721"/>
        <end position="739"/>
    </location>
</feature>
<feature type="compositionally biased region" description="Basic and acidic residues" evidence="1">
    <location>
        <begin position="936"/>
        <end position="947"/>
    </location>
</feature>